<protein>
    <submittedName>
        <fullName evidence="15">Methyl-accepting chemotaxis protein</fullName>
    </submittedName>
</protein>
<dbReference type="InterPro" id="IPR004089">
    <property type="entry name" value="MCPsignal_dom"/>
</dbReference>
<feature type="domain" description="HAMP" evidence="14">
    <location>
        <begin position="211"/>
        <end position="263"/>
    </location>
</feature>
<sequence length="540" mass="58067">MFRNMSIGRRASLGFAVMGLLLVFLGLFSLYKLSTLRAASEEIDSNWLLSINHMNQLSGDIARIRLESMRLLVNHDSAARQRSLDLIAEARQDKDKVLADYRRLILSAEEQQHTDELRQALDGYLGYVDQLLENVRRDDNEGALQILNGSIAQQGAELNKRLTALIDLNRNGAAAAANRAVEQYQSGRLVVGTVLLLSVGLTLLLAWQLTRSIVVPLNQAVRVARTIASGDLSQRFSVEGRDEPAQLLNALADMQNSLRETIRGIGNSASQLASAAEEMHSVMEQSSRALQQQSDQIEMAATAVNQMTSAVEEVASNAASTSAASREAIDAARSGSERVDETSSAIGTLADEVGQASQQAEVLASQAQDIGKVLEVIRSVAEQTNLLALNAAIEAARAGEAGRGFAVVADEVRSLAQRTQSSTREIEELVSAIQNGSDRTVAALLSSTAHAERTVSRTGEAGASLQVILERMSLINERNLVIASATEEQAQVAREVDRNLLNIRDLATQTSAGATQTSAASQELSRLAVDLNGMVARFVV</sequence>
<dbReference type="Pfam" id="PF00672">
    <property type="entry name" value="HAMP"/>
    <property type="match status" value="1"/>
</dbReference>
<dbReference type="CDD" id="cd06225">
    <property type="entry name" value="HAMP"/>
    <property type="match status" value="1"/>
</dbReference>
<evidence type="ECO:0000256" key="8">
    <source>
        <dbReference type="ARBA" id="ARBA00023224"/>
    </source>
</evidence>
<dbReference type="Pfam" id="PF12729">
    <property type="entry name" value="4HB_MCP_1"/>
    <property type="match status" value="1"/>
</dbReference>
<dbReference type="PANTHER" id="PTHR32089:SF120">
    <property type="entry name" value="METHYL-ACCEPTING CHEMOTAXIS PROTEIN TLPQ"/>
    <property type="match status" value="1"/>
</dbReference>
<feature type="region of interest" description="Disordered" evidence="11">
    <location>
        <begin position="316"/>
        <end position="343"/>
    </location>
</feature>
<evidence type="ECO:0000259" key="13">
    <source>
        <dbReference type="PROSITE" id="PS50111"/>
    </source>
</evidence>
<evidence type="ECO:0000256" key="3">
    <source>
        <dbReference type="ARBA" id="ARBA00022481"/>
    </source>
</evidence>
<feature type="compositionally biased region" description="Basic and acidic residues" evidence="11">
    <location>
        <begin position="327"/>
        <end position="341"/>
    </location>
</feature>
<evidence type="ECO:0000256" key="10">
    <source>
        <dbReference type="PROSITE-ProRule" id="PRU00284"/>
    </source>
</evidence>
<dbReference type="PROSITE" id="PS50885">
    <property type="entry name" value="HAMP"/>
    <property type="match status" value="1"/>
</dbReference>
<dbReference type="Pfam" id="PF00015">
    <property type="entry name" value="MCPsignal"/>
    <property type="match status" value="1"/>
</dbReference>
<dbReference type="eggNOG" id="COG0840">
    <property type="taxonomic scope" value="Bacteria"/>
</dbReference>
<feature type="transmembrane region" description="Helical" evidence="12">
    <location>
        <begin position="12"/>
        <end position="31"/>
    </location>
</feature>
<evidence type="ECO:0000256" key="4">
    <source>
        <dbReference type="ARBA" id="ARBA00022500"/>
    </source>
</evidence>
<gene>
    <name evidence="15" type="ORF">CEG18_13250</name>
</gene>
<dbReference type="Gene3D" id="1.10.287.950">
    <property type="entry name" value="Methyl-accepting chemotaxis protein"/>
    <property type="match status" value="1"/>
</dbReference>
<evidence type="ECO:0000256" key="12">
    <source>
        <dbReference type="SAM" id="Phobius"/>
    </source>
</evidence>
<dbReference type="SMART" id="SM00304">
    <property type="entry name" value="HAMP"/>
    <property type="match status" value="1"/>
</dbReference>
<dbReference type="EMBL" id="NJBA01000004">
    <property type="protein sequence ID" value="OWP50508.1"/>
    <property type="molecule type" value="Genomic_DNA"/>
</dbReference>
<keyword evidence="6 12" id="KW-1133">Transmembrane helix</keyword>
<dbReference type="SUPFAM" id="SSF58104">
    <property type="entry name" value="Methyl-accepting chemotaxis protein (MCP) signaling domain"/>
    <property type="match status" value="1"/>
</dbReference>
<keyword evidence="2" id="KW-1003">Cell membrane</keyword>
<accession>A0A2D0AEI8</accession>
<evidence type="ECO:0000313" key="16">
    <source>
        <dbReference type="Proteomes" id="UP000198145"/>
    </source>
</evidence>
<dbReference type="PROSITE" id="PS50111">
    <property type="entry name" value="CHEMOTAXIS_TRANSDUC_2"/>
    <property type="match status" value="1"/>
</dbReference>
<dbReference type="FunFam" id="1.10.287.950:FF:000001">
    <property type="entry name" value="Methyl-accepting chemotaxis sensory transducer"/>
    <property type="match status" value="1"/>
</dbReference>
<keyword evidence="8 10" id="KW-0807">Transducer</keyword>
<keyword evidence="4" id="KW-0145">Chemotaxis</keyword>
<dbReference type="Proteomes" id="UP000198145">
    <property type="component" value="Unassembled WGS sequence"/>
</dbReference>
<comment type="caution">
    <text evidence="15">The sequence shown here is derived from an EMBL/GenBank/DDBJ whole genome shotgun (WGS) entry which is preliminary data.</text>
</comment>
<keyword evidence="7 12" id="KW-0472">Membrane</keyword>
<comment type="similarity">
    <text evidence="9">Belongs to the methyl-accepting chemotaxis (MCP) protein family.</text>
</comment>
<feature type="domain" description="Methyl-accepting transducer" evidence="13">
    <location>
        <begin position="268"/>
        <end position="504"/>
    </location>
</feature>
<dbReference type="InterPro" id="IPR004090">
    <property type="entry name" value="Chemotax_Me-accpt_rcpt"/>
</dbReference>
<evidence type="ECO:0000259" key="14">
    <source>
        <dbReference type="PROSITE" id="PS50885"/>
    </source>
</evidence>
<evidence type="ECO:0000256" key="5">
    <source>
        <dbReference type="ARBA" id="ARBA00022692"/>
    </source>
</evidence>
<name>A0A2D0AEI8_PSENT</name>
<dbReference type="SMART" id="SM00283">
    <property type="entry name" value="MA"/>
    <property type="match status" value="1"/>
</dbReference>
<keyword evidence="5 12" id="KW-0812">Transmembrane</keyword>
<keyword evidence="3" id="KW-0488">Methylation</keyword>
<evidence type="ECO:0000256" key="1">
    <source>
        <dbReference type="ARBA" id="ARBA00004651"/>
    </source>
</evidence>
<feature type="compositionally biased region" description="Low complexity" evidence="11">
    <location>
        <begin position="316"/>
        <end position="326"/>
    </location>
</feature>
<organism evidence="15 16">
    <name type="scientific">Pseudomonas nitroreducens</name>
    <dbReference type="NCBI Taxonomy" id="46680"/>
    <lineage>
        <taxon>Bacteria</taxon>
        <taxon>Pseudomonadati</taxon>
        <taxon>Pseudomonadota</taxon>
        <taxon>Gammaproteobacteria</taxon>
        <taxon>Pseudomonadales</taxon>
        <taxon>Pseudomonadaceae</taxon>
        <taxon>Pseudomonas</taxon>
    </lineage>
</organism>
<evidence type="ECO:0000256" key="7">
    <source>
        <dbReference type="ARBA" id="ARBA00023136"/>
    </source>
</evidence>
<dbReference type="AlphaFoldDB" id="A0A2D0AEI8"/>
<evidence type="ECO:0000256" key="2">
    <source>
        <dbReference type="ARBA" id="ARBA00022475"/>
    </source>
</evidence>
<dbReference type="PRINTS" id="PR00260">
    <property type="entry name" value="CHEMTRNSDUCR"/>
</dbReference>
<dbReference type="GO" id="GO:0004888">
    <property type="term" value="F:transmembrane signaling receptor activity"/>
    <property type="evidence" value="ECO:0007669"/>
    <property type="project" value="InterPro"/>
</dbReference>
<comment type="subcellular location">
    <subcellularLocation>
        <location evidence="1">Cell membrane</location>
        <topology evidence="1">Multi-pass membrane protein</topology>
    </subcellularLocation>
</comment>
<dbReference type="InterPro" id="IPR024478">
    <property type="entry name" value="HlyB_4HB_MCP"/>
</dbReference>
<evidence type="ECO:0000313" key="15">
    <source>
        <dbReference type="EMBL" id="OWP50508.1"/>
    </source>
</evidence>
<dbReference type="PANTHER" id="PTHR32089">
    <property type="entry name" value="METHYL-ACCEPTING CHEMOTAXIS PROTEIN MCPB"/>
    <property type="match status" value="1"/>
</dbReference>
<evidence type="ECO:0000256" key="6">
    <source>
        <dbReference type="ARBA" id="ARBA00022989"/>
    </source>
</evidence>
<dbReference type="InterPro" id="IPR003660">
    <property type="entry name" value="HAMP_dom"/>
</dbReference>
<dbReference type="GO" id="GO:0006935">
    <property type="term" value="P:chemotaxis"/>
    <property type="evidence" value="ECO:0007669"/>
    <property type="project" value="UniProtKB-KW"/>
</dbReference>
<dbReference type="RefSeq" id="WP_088417898.1">
    <property type="nucleotide sequence ID" value="NZ_NJBA01000004.1"/>
</dbReference>
<proteinExistence type="inferred from homology"/>
<evidence type="ECO:0000256" key="11">
    <source>
        <dbReference type="SAM" id="MobiDB-lite"/>
    </source>
</evidence>
<reference evidence="15 16" key="1">
    <citation type="submission" date="2017-06" db="EMBL/GenBank/DDBJ databases">
        <title>Draft genome of Pseudomonas nitroreducens DF05.</title>
        <authorList>
            <person name="Iyer R."/>
        </authorList>
    </citation>
    <scope>NUCLEOTIDE SEQUENCE [LARGE SCALE GENOMIC DNA]</scope>
    <source>
        <strain evidence="15 16">DF05</strain>
    </source>
</reference>
<dbReference type="GO" id="GO:0007165">
    <property type="term" value="P:signal transduction"/>
    <property type="evidence" value="ECO:0007669"/>
    <property type="project" value="UniProtKB-KW"/>
</dbReference>
<dbReference type="GO" id="GO:0005886">
    <property type="term" value="C:plasma membrane"/>
    <property type="evidence" value="ECO:0007669"/>
    <property type="project" value="UniProtKB-SubCell"/>
</dbReference>
<evidence type="ECO:0000256" key="9">
    <source>
        <dbReference type="ARBA" id="ARBA00029447"/>
    </source>
</evidence>
<dbReference type="STRING" id="46680.GCA_000807755_05277"/>